<dbReference type="GO" id="GO:0015020">
    <property type="term" value="F:glucuronosyltransferase activity"/>
    <property type="evidence" value="ECO:0007669"/>
    <property type="project" value="TreeGrafter"/>
</dbReference>
<evidence type="ECO:0000256" key="4">
    <source>
        <dbReference type="ARBA" id="ARBA00022989"/>
    </source>
</evidence>
<evidence type="ECO:0000256" key="2">
    <source>
        <dbReference type="ARBA" id="ARBA00022692"/>
    </source>
</evidence>
<dbReference type="InterPro" id="IPR002495">
    <property type="entry name" value="Glyco_trans_8"/>
</dbReference>
<evidence type="ECO:0000313" key="8">
    <source>
        <dbReference type="EMBL" id="CAL5133928.1"/>
    </source>
</evidence>
<comment type="caution">
    <text evidence="8">The sequence shown here is derived from an EMBL/GenBank/DDBJ whole genome shotgun (WGS) entry which is preliminary data.</text>
</comment>
<comment type="subcellular location">
    <subcellularLocation>
        <location evidence="1">Golgi apparatus membrane</location>
        <topology evidence="1">Single-pass type II membrane protein</topology>
    </subcellularLocation>
</comment>
<protein>
    <recommendedName>
        <fullName evidence="10">Glycosyltransferase</fullName>
    </recommendedName>
</protein>
<keyword evidence="6" id="KW-0472">Membrane</keyword>
<evidence type="ECO:0000256" key="1">
    <source>
        <dbReference type="ARBA" id="ARBA00004323"/>
    </source>
</evidence>
<evidence type="ECO:0000256" key="6">
    <source>
        <dbReference type="ARBA" id="ARBA00023136"/>
    </source>
</evidence>
<accession>A0AAV2T933</accession>
<reference evidence="8" key="1">
    <citation type="submission" date="2024-06" db="EMBL/GenBank/DDBJ databases">
        <authorList>
            <person name="Liu X."/>
            <person name="Lenzi L."/>
            <person name="Haldenby T S."/>
            <person name="Uol C."/>
        </authorList>
    </citation>
    <scope>NUCLEOTIDE SEQUENCE</scope>
</reference>
<dbReference type="Proteomes" id="UP001497525">
    <property type="component" value="Unassembled WGS sequence"/>
</dbReference>
<dbReference type="InterPro" id="IPR051292">
    <property type="entry name" value="Xyl/GlcA_transferase"/>
</dbReference>
<dbReference type="Pfam" id="PF01501">
    <property type="entry name" value="Glyco_transf_8"/>
    <property type="match status" value="1"/>
</dbReference>
<sequence>MWFPGHLARPAIAIKRRRPLKLFLYLLLLACISVIPLELRHSDIYEEQKPQMIHVCLCIMGQNATQRAMVLLKSMLYFHGGVRSSHGDCQTPAASSPCFALTQCPRRSIHLHILTDGPTKPLVERNLKEITFQRLEFSIYPLEPHLDKVNWIKTGHPAGLPGFTKILVPEILPQTLRKVIVIDSDALFNEDIGNLWAHFERFNSSQGQNSQECMDLKGCPLDQFKGKPSMGINSGLVLWDLTKARRSYWAKLWREAVKELVAEQRVLYNCDQGIASRVLHKNPDFLYRLPCVWNVQLWHPEGSKYCPVLWPDRQSETENCGKSKANGPRRIIPALVHCNADDKPSASDSVPDRNAELSQMNGYLSNIEMKQRFLESFHWFRNLPEICFT</sequence>
<dbReference type="GO" id="GO:0035269">
    <property type="term" value="P:protein O-linked glycosylation via mannose"/>
    <property type="evidence" value="ECO:0007669"/>
    <property type="project" value="TreeGrafter"/>
</dbReference>
<dbReference type="PANTHER" id="PTHR12270">
    <property type="entry name" value="GLYCOSYLTRANSFERASE-RELATED"/>
    <property type="match status" value="1"/>
</dbReference>
<proteinExistence type="predicted"/>
<keyword evidence="5" id="KW-0333">Golgi apparatus</keyword>
<dbReference type="GO" id="GO:0042285">
    <property type="term" value="F:xylosyltransferase activity"/>
    <property type="evidence" value="ECO:0007669"/>
    <property type="project" value="TreeGrafter"/>
</dbReference>
<evidence type="ECO:0000256" key="5">
    <source>
        <dbReference type="ARBA" id="ARBA00023034"/>
    </source>
</evidence>
<evidence type="ECO:0008006" key="10">
    <source>
        <dbReference type="Google" id="ProtNLM"/>
    </source>
</evidence>
<dbReference type="GO" id="GO:0000139">
    <property type="term" value="C:Golgi membrane"/>
    <property type="evidence" value="ECO:0007669"/>
    <property type="project" value="UniProtKB-SubCell"/>
</dbReference>
<name>A0AAV2T933_CALDB</name>
<evidence type="ECO:0000256" key="3">
    <source>
        <dbReference type="ARBA" id="ARBA00022968"/>
    </source>
</evidence>
<dbReference type="AlphaFoldDB" id="A0AAV2T933"/>
<dbReference type="SUPFAM" id="SSF53448">
    <property type="entry name" value="Nucleotide-diphospho-sugar transferases"/>
    <property type="match status" value="1"/>
</dbReference>
<keyword evidence="2" id="KW-0812">Transmembrane</keyword>
<gene>
    <name evidence="8" type="ORF">CDAUBV1_LOCUS7142</name>
</gene>
<keyword evidence="4" id="KW-1133">Transmembrane helix</keyword>
<dbReference type="InterPro" id="IPR029044">
    <property type="entry name" value="Nucleotide-diphossugar_trans"/>
</dbReference>
<dbReference type="Gene3D" id="3.90.550.10">
    <property type="entry name" value="Spore Coat Polysaccharide Biosynthesis Protein SpsA, Chain A"/>
    <property type="match status" value="1"/>
</dbReference>
<keyword evidence="3" id="KW-0735">Signal-anchor</keyword>
<keyword evidence="7" id="KW-0325">Glycoprotein</keyword>
<dbReference type="PANTHER" id="PTHR12270:SF25">
    <property type="entry name" value="GLYCOSYLTRANSFERASE-LIKE PROTEIN LARGE"/>
    <property type="match status" value="1"/>
</dbReference>
<dbReference type="EMBL" id="CAXLJL010000168">
    <property type="protein sequence ID" value="CAL5133928.1"/>
    <property type="molecule type" value="Genomic_DNA"/>
</dbReference>
<organism evidence="8 9">
    <name type="scientific">Calicophoron daubneyi</name>
    <name type="common">Rumen fluke</name>
    <name type="synonym">Paramphistomum daubneyi</name>
    <dbReference type="NCBI Taxonomy" id="300641"/>
    <lineage>
        <taxon>Eukaryota</taxon>
        <taxon>Metazoa</taxon>
        <taxon>Spiralia</taxon>
        <taxon>Lophotrochozoa</taxon>
        <taxon>Platyhelminthes</taxon>
        <taxon>Trematoda</taxon>
        <taxon>Digenea</taxon>
        <taxon>Plagiorchiida</taxon>
        <taxon>Pronocephalata</taxon>
        <taxon>Paramphistomoidea</taxon>
        <taxon>Paramphistomidae</taxon>
        <taxon>Calicophoron</taxon>
    </lineage>
</organism>
<evidence type="ECO:0000313" key="9">
    <source>
        <dbReference type="Proteomes" id="UP001497525"/>
    </source>
</evidence>
<evidence type="ECO:0000256" key="7">
    <source>
        <dbReference type="ARBA" id="ARBA00023180"/>
    </source>
</evidence>